<accession>A0A2T7A0I5</accession>
<gene>
    <name evidence="2" type="ORF">B9Z19DRAFT_632706</name>
</gene>
<dbReference type="EMBL" id="NESQ01000048">
    <property type="protein sequence ID" value="PUU81230.1"/>
    <property type="molecule type" value="Genomic_DNA"/>
</dbReference>
<evidence type="ECO:0000313" key="2">
    <source>
        <dbReference type="EMBL" id="PUU81230.1"/>
    </source>
</evidence>
<feature type="transmembrane region" description="Helical" evidence="1">
    <location>
        <begin position="46"/>
        <end position="68"/>
    </location>
</feature>
<name>A0A2T7A0I5_TUBBO</name>
<sequence>MGLWHWRTPHYEILRIICLSCVEVRLSIGPIFFYSDLHAIMKRAKLVTLLFVGQLSLEFVLSVFPFSLQHFLKVSICTSKSALVSIPLPTARNQGAKQMENSGSVANLFLALSPIPLFEETIVKPRIFRCDYVIKPTLPSPPHYGRFYLHIQYQIFSCP</sequence>
<keyword evidence="1" id="KW-0812">Transmembrane</keyword>
<dbReference type="AlphaFoldDB" id="A0A2T7A0I5"/>
<dbReference type="Proteomes" id="UP000244722">
    <property type="component" value="Unassembled WGS sequence"/>
</dbReference>
<organism evidence="2 3">
    <name type="scientific">Tuber borchii</name>
    <name type="common">White truffle</name>
    <dbReference type="NCBI Taxonomy" id="42251"/>
    <lineage>
        <taxon>Eukaryota</taxon>
        <taxon>Fungi</taxon>
        <taxon>Dikarya</taxon>
        <taxon>Ascomycota</taxon>
        <taxon>Pezizomycotina</taxon>
        <taxon>Pezizomycetes</taxon>
        <taxon>Pezizales</taxon>
        <taxon>Tuberaceae</taxon>
        <taxon>Tuber</taxon>
    </lineage>
</organism>
<evidence type="ECO:0000313" key="3">
    <source>
        <dbReference type="Proteomes" id="UP000244722"/>
    </source>
</evidence>
<reference evidence="2 3" key="1">
    <citation type="submission" date="2017-04" db="EMBL/GenBank/DDBJ databases">
        <title>Draft genome sequence of Tuber borchii Vittad., a whitish edible truffle.</title>
        <authorList>
            <consortium name="DOE Joint Genome Institute"/>
            <person name="Murat C."/>
            <person name="Kuo A."/>
            <person name="Barry K.W."/>
            <person name="Clum A."/>
            <person name="Dockter R.B."/>
            <person name="Fauchery L."/>
            <person name="Iotti M."/>
            <person name="Kohler A."/>
            <person name="Labutti K."/>
            <person name="Lindquist E.A."/>
            <person name="Lipzen A."/>
            <person name="Ohm R.A."/>
            <person name="Wang M."/>
            <person name="Grigoriev I.V."/>
            <person name="Zambonelli A."/>
            <person name="Martin F.M."/>
        </authorList>
    </citation>
    <scope>NUCLEOTIDE SEQUENCE [LARGE SCALE GENOMIC DNA]</scope>
    <source>
        <strain evidence="2 3">Tbo3840</strain>
    </source>
</reference>
<proteinExistence type="predicted"/>
<protein>
    <submittedName>
        <fullName evidence="2">Uncharacterized protein</fullName>
    </submittedName>
</protein>
<feature type="transmembrane region" description="Helical" evidence="1">
    <location>
        <begin position="13"/>
        <end position="34"/>
    </location>
</feature>
<keyword evidence="1" id="KW-1133">Transmembrane helix</keyword>
<comment type="caution">
    <text evidence="2">The sequence shown here is derived from an EMBL/GenBank/DDBJ whole genome shotgun (WGS) entry which is preliminary data.</text>
</comment>
<evidence type="ECO:0000256" key="1">
    <source>
        <dbReference type="SAM" id="Phobius"/>
    </source>
</evidence>
<keyword evidence="3" id="KW-1185">Reference proteome</keyword>
<keyword evidence="1" id="KW-0472">Membrane</keyword>